<dbReference type="Gene3D" id="3.20.20.100">
    <property type="entry name" value="NADP-dependent oxidoreductase domain"/>
    <property type="match status" value="1"/>
</dbReference>
<keyword evidence="3" id="KW-0560">Oxidoreductase</keyword>
<dbReference type="PRINTS" id="PR00069">
    <property type="entry name" value="ALDKETRDTASE"/>
</dbReference>
<evidence type="ECO:0000313" key="8">
    <source>
        <dbReference type="EMBL" id="KAK7110405.1"/>
    </source>
</evidence>
<proteinExistence type="inferred from homology"/>
<feature type="active site" description="Proton donor" evidence="4">
    <location>
        <position position="53"/>
    </location>
</feature>
<evidence type="ECO:0000256" key="3">
    <source>
        <dbReference type="ARBA" id="ARBA00023002"/>
    </source>
</evidence>
<evidence type="ECO:0000256" key="2">
    <source>
        <dbReference type="ARBA" id="ARBA00022857"/>
    </source>
</evidence>
<dbReference type="Proteomes" id="UP001374579">
    <property type="component" value="Unassembled WGS sequence"/>
</dbReference>
<evidence type="ECO:0000256" key="5">
    <source>
        <dbReference type="PIRSR" id="PIRSR000097-2"/>
    </source>
</evidence>
<evidence type="ECO:0000256" key="4">
    <source>
        <dbReference type="PIRSR" id="PIRSR000097-1"/>
    </source>
</evidence>
<dbReference type="Pfam" id="PF00248">
    <property type="entry name" value="Aldo_ket_red"/>
    <property type="match status" value="1"/>
</dbReference>
<feature type="site" description="Lowers pKa of active site Tyr" evidence="6">
    <location>
        <position position="82"/>
    </location>
</feature>
<dbReference type="InterPro" id="IPR023210">
    <property type="entry name" value="NADP_OxRdtase_dom"/>
</dbReference>
<reference evidence="8 9" key="1">
    <citation type="submission" date="2024-02" db="EMBL/GenBank/DDBJ databases">
        <title>Chromosome-scale genome assembly of the rough periwinkle Littorina saxatilis.</title>
        <authorList>
            <person name="De Jode A."/>
            <person name="Faria R."/>
            <person name="Formenti G."/>
            <person name="Sims Y."/>
            <person name="Smith T.P."/>
            <person name="Tracey A."/>
            <person name="Wood J.M.D."/>
            <person name="Zagrodzka Z.B."/>
            <person name="Johannesson K."/>
            <person name="Butlin R.K."/>
            <person name="Leder E.H."/>
        </authorList>
    </citation>
    <scope>NUCLEOTIDE SEQUENCE [LARGE SCALE GENOMIC DNA]</scope>
    <source>
        <strain evidence="8">Snail1</strain>
        <tissue evidence="8">Muscle</tissue>
    </source>
</reference>
<dbReference type="PIRSF" id="PIRSF000097">
    <property type="entry name" value="AKR"/>
    <property type="match status" value="1"/>
</dbReference>
<organism evidence="8 9">
    <name type="scientific">Littorina saxatilis</name>
    <dbReference type="NCBI Taxonomy" id="31220"/>
    <lineage>
        <taxon>Eukaryota</taxon>
        <taxon>Metazoa</taxon>
        <taxon>Spiralia</taxon>
        <taxon>Lophotrochozoa</taxon>
        <taxon>Mollusca</taxon>
        <taxon>Gastropoda</taxon>
        <taxon>Caenogastropoda</taxon>
        <taxon>Littorinimorpha</taxon>
        <taxon>Littorinoidea</taxon>
        <taxon>Littorinidae</taxon>
        <taxon>Littorina</taxon>
    </lineage>
</organism>
<dbReference type="FunFam" id="3.20.20.100:FF:000006">
    <property type="entry name" value="Aldo-keto reductase family 1 member A1"/>
    <property type="match status" value="1"/>
</dbReference>
<dbReference type="InterPro" id="IPR036812">
    <property type="entry name" value="NAD(P)_OxRdtase_dom_sf"/>
</dbReference>
<name>A0AAN9GKU7_9CAEN</name>
<protein>
    <recommendedName>
        <fullName evidence="7">NADP-dependent oxidoreductase domain-containing protein</fullName>
    </recommendedName>
</protein>
<gene>
    <name evidence="8" type="ORF">V1264_014288</name>
</gene>
<dbReference type="InterPro" id="IPR020471">
    <property type="entry name" value="AKR"/>
</dbReference>
<keyword evidence="2" id="KW-0521">NADP</keyword>
<dbReference type="PROSITE" id="PS00062">
    <property type="entry name" value="ALDOKETO_REDUCTASE_2"/>
    <property type="match status" value="1"/>
</dbReference>
<evidence type="ECO:0000313" key="9">
    <source>
        <dbReference type="Proteomes" id="UP001374579"/>
    </source>
</evidence>
<dbReference type="EMBL" id="JBAMIC010000003">
    <property type="protein sequence ID" value="KAK7110405.1"/>
    <property type="molecule type" value="Genomic_DNA"/>
</dbReference>
<sequence length="323" mass="36527">MAEKVEDTFTLPDGQKIPVLAFGTWQVSGDKIKEVLPLALDTGYRHIDTAYSYGNEEAIGDVLHDYFAQDKLKRADVFVATKLWMTFLAKDDVRQGVEESLRRLRLDYLDLVMIHAPWGFKNRRDGTLFPLDNHGNFELENYDLIDTWKALEQLVTEGKVRSLGVSNFNSVQVDLVNFVAKVPPVVNQVECHAYLPQKELQEFCAKRGVRLSAFAPLGSPGRPEHLITDGEPVLLQESVLQAIGAKYGKTPAQVLLRSLTQRGIITISKSITPSRIKENFEIFDFTLAAEDMMAIGKLRNNHRFFTFHKMAGAHPQYPFNIAF</sequence>
<dbReference type="SUPFAM" id="SSF51430">
    <property type="entry name" value="NAD(P)-linked oxidoreductase"/>
    <property type="match status" value="1"/>
</dbReference>
<comment type="similarity">
    <text evidence="1">Belongs to the aldo/keto reductase family.</text>
</comment>
<comment type="caution">
    <text evidence="8">The sequence shown here is derived from an EMBL/GenBank/DDBJ whole genome shotgun (WGS) entry which is preliminary data.</text>
</comment>
<evidence type="ECO:0000259" key="7">
    <source>
        <dbReference type="Pfam" id="PF00248"/>
    </source>
</evidence>
<feature type="binding site" evidence="5">
    <location>
        <position position="115"/>
    </location>
    <ligand>
        <name>substrate</name>
    </ligand>
</feature>
<evidence type="ECO:0000256" key="1">
    <source>
        <dbReference type="ARBA" id="ARBA00007905"/>
    </source>
</evidence>
<dbReference type="GO" id="GO:0016491">
    <property type="term" value="F:oxidoreductase activity"/>
    <property type="evidence" value="ECO:0007669"/>
    <property type="project" value="UniProtKB-KW"/>
</dbReference>
<dbReference type="InterPro" id="IPR018170">
    <property type="entry name" value="Aldo/ket_reductase_CS"/>
</dbReference>
<feature type="domain" description="NADP-dependent oxidoreductase" evidence="7">
    <location>
        <begin position="20"/>
        <end position="298"/>
    </location>
</feature>
<accession>A0AAN9GKU7</accession>
<evidence type="ECO:0000256" key="6">
    <source>
        <dbReference type="PIRSR" id="PIRSR000097-3"/>
    </source>
</evidence>
<dbReference type="AlphaFoldDB" id="A0AAN9GKU7"/>
<dbReference type="PANTHER" id="PTHR11732">
    <property type="entry name" value="ALDO/KETO REDUCTASE"/>
    <property type="match status" value="1"/>
</dbReference>
<dbReference type="PROSITE" id="PS00798">
    <property type="entry name" value="ALDOKETO_REDUCTASE_1"/>
    <property type="match status" value="1"/>
</dbReference>
<keyword evidence="9" id="KW-1185">Reference proteome</keyword>